<dbReference type="EnsemblProtists" id="EOD41315">
    <property type="protein sequence ID" value="EOD41315"/>
    <property type="gene ID" value="EMIHUDRAFT_62452"/>
</dbReference>
<dbReference type="Proteomes" id="UP000013827">
    <property type="component" value="Unassembled WGS sequence"/>
</dbReference>
<dbReference type="GO" id="GO:0006364">
    <property type="term" value="P:rRNA processing"/>
    <property type="evidence" value="ECO:0007669"/>
    <property type="project" value="InterPro"/>
</dbReference>
<dbReference type="KEGG" id="ehx:EMIHUDRAFT_62452"/>
<comment type="similarity">
    <text evidence="2">Belongs to the BRX1 family.</text>
</comment>
<proteinExistence type="inferred from homology"/>
<evidence type="ECO:0000256" key="4">
    <source>
        <dbReference type="ARBA" id="ARBA00023242"/>
    </source>
</evidence>
<dbReference type="PROSITE" id="PS50833">
    <property type="entry name" value="BRIX"/>
    <property type="match status" value="1"/>
</dbReference>
<dbReference type="EnsemblProtists" id="EOD38951">
    <property type="protein sequence ID" value="EOD38951"/>
    <property type="gene ID" value="EMIHUDRAFT_77786"/>
</dbReference>
<evidence type="ECO:0000313" key="7">
    <source>
        <dbReference type="Proteomes" id="UP000013827"/>
    </source>
</evidence>
<protein>
    <recommendedName>
        <fullName evidence="5">Brix domain-containing protein</fullName>
    </recommendedName>
</protein>
<evidence type="ECO:0000313" key="6">
    <source>
        <dbReference type="EnsemblProtists" id="EOD38951"/>
    </source>
</evidence>
<dbReference type="RefSeq" id="XP_005791380.1">
    <property type="nucleotide sequence ID" value="XM_005791323.1"/>
</dbReference>
<dbReference type="KEGG" id="ehx:EMIHUDRAFT_77786"/>
<dbReference type="GO" id="GO:0005730">
    <property type="term" value="C:nucleolus"/>
    <property type="evidence" value="ECO:0007669"/>
    <property type="project" value="UniProtKB-SubCell"/>
</dbReference>
<accession>A0A0D3KT66</accession>
<dbReference type="PaxDb" id="2903-EOD38951"/>
<reference evidence="6" key="2">
    <citation type="submission" date="2024-10" db="UniProtKB">
        <authorList>
            <consortium name="EnsemblProtists"/>
        </authorList>
    </citation>
    <scope>IDENTIFICATION</scope>
</reference>
<reference evidence="7" key="1">
    <citation type="journal article" date="2013" name="Nature">
        <title>Pan genome of the phytoplankton Emiliania underpins its global distribution.</title>
        <authorList>
            <person name="Read B.A."/>
            <person name="Kegel J."/>
            <person name="Klute M.J."/>
            <person name="Kuo A."/>
            <person name="Lefebvre S.C."/>
            <person name="Maumus F."/>
            <person name="Mayer C."/>
            <person name="Miller J."/>
            <person name="Monier A."/>
            <person name="Salamov A."/>
            <person name="Young J."/>
            <person name="Aguilar M."/>
            <person name="Claverie J.M."/>
            <person name="Frickenhaus S."/>
            <person name="Gonzalez K."/>
            <person name="Herman E.K."/>
            <person name="Lin Y.C."/>
            <person name="Napier J."/>
            <person name="Ogata H."/>
            <person name="Sarno A.F."/>
            <person name="Shmutz J."/>
            <person name="Schroeder D."/>
            <person name="de Vargas C."/>
            <person name="Verret F."/>
            <person name="von Dassow P."/>
            <person name="Valentin K."/>
            <person name="Van de Peer Y."/>
            <person name="Wheeler G."/>
            <person name="Dacks J.B."/>
            <person name="Delwiche C.F."/>
            <person name="Dyhrman S.T."/>
            <person name="Glockner G."/>
            <person name="John U."/>
            <person name="Richards T."/>
            <person name="Worden A.Z."/>
            <person name="Zhang X."/>
            <person name="Grigoriev I.V."/>
            <person name="Allen A.E."/>
            <person name="Bidle K."/>
            <person name="Borodovsky M."/>
            <person name="Bowler C."/>
            <person name="Brownlee C."/>
            <person name="Cock J.M."/>
            <person name="Elias M."/>
            <person name="Gladyshev V.N."/>
            <person name="Groth M."/>
            <person name="Guda C."/>
            <person name="Hadaegh A."/>
            <person name="Iglesias-Rodriguez M.D."/>
            <person name="Jenkins J."/>
            <person name="Jones B.M."/>
            <person name="Lawson T."/>
            <person name="Leese F."/>
            <person name="Lindquist E."/>
            <person name="Lobanov A."/>
            <person name="Lomsadze A."/>
            <person name="Malik S.B."/>
            <person name="Marsh M.E."/>
            <person name="Mackinder L."/>
            <person name="Mock T."/>
            <person name="Mueller-Roeber B."/>
            <person name="Pagarete A."/>
            <person name="Parker M."/>
            <person name="Probert I."/>
            <person name="Quesneville H."/>
            <person name="Raines C."/>
            <person name="Rensing S.A."/>
            <person name="Riano-Pachon D.M."/>
            <person name="Richier S."/>
            <person name="Rokitta S."/>
            <person name="Shiraiwa Y."/>
            <person name="Soanes D.M."/>
            <person name="van der Giezen M."/>
            <person name="Wahlund T.M."/>
            <person name="Williams B."/>
            <person name="Wilson W."/>
            <person name="Wolfe G."/>
            <person name="Wurch L.L."/>
        </authorList>
    </citation>
    <scope>NUCLEOTIDE SEQUENCE</scope>
</reference>
<dbReference type="GeneID" id="17286585"/>
<dbReference type="SUPFAM" id="SSF52954">
    <property type="entry name" value="Class II aaRS ABD-related"/>
    <property type="match status" value="1"/>
</dbReference>
<dbReference type="RefSeq" id="XP_005793744.1">
    <property type="nucleotide sequence ID" value="XM_005793687.1"/>
</dbReference>
<dbReference type="GeneID" id="17284222"/>
<dbReference type="InterPro" id="IPR007109">
    <property type="entry name" value="Brix"/>
</dbReference>
<dbReference type="GO" id="GO:0000027">
    <property type="term" value="P:ribosomal large subunit assembly"/>
    <property type="evidence" value="ECO:0007669"/>
    <property type="project" value="TreeGrafter"/>
</dbReference>
<dbReference type="InterPro" id="IPR026532">
    <property type="entry name" value="BRX1"/>
</dbReference>
<dbReference type="AlphaFoldDB" id="A0A0D3KT66"/>
<dbReference type="OMA" id="RFQVINI"/>
<evidence type="ECO:0000256" key="2">
    <source>
        <dbReference type="ARBA" id="ARBA00006369"/>
    </source>
</evidence>
<dbReference type="eggNOG" id="KOG2971">
    <property type="taxonomic scope" value="Eukaryota"/>
</dbReference>
<keyword evidence="7" id="KW-1185">Reference proteome</keyword>
<dbReference type="GO" id="GO:0019843">
    <property type="term" value="F:rRNA binding"/>
    <property type="evidence" value="ECO:0007669"/>
    <property type="project" value="InterPro"/>
</dbReference>
<sequence length="235" mass="25009">MVEKRKRKSGKAEQAAVAHGAGCLVASTRGIRARHRHLMRDLTRLLPHGLPHSKVDTDEAGLGGMAALCEENDCSTSLLLDARDPRRLYMWVGGCPDGPTAMFRVMNIHTVAELKLEARRVLGARNVVVFDSSFGQTADRRVMRALLSRAFAVPRRHRGDGGGSGDGGGGSGDAAGHSVSFSWLDGRVWMRVYRIQEAVGGGGVLDVAEIGPRLVLAPVRIIASGFGGAVLHAAN</sequence>
<feature type="domain" description="Brix" evidence="5">
    <location>
        <begin position="21"/>
        <end position="227"/>
    </location>
</feature>
<evidence type="ECO:0000256" key="3">
    <source>
        <dbReference type="ARBA" id="ARBA00022517"/>
    </source>
</evidence>
<comment type="subcellular location">
    <subcellularLocation>
        <location evidence="1">Nucleus</location>
        <location evidence="1">Nucleolus</location>
    </subcellularLocation>
</comment>
<dbReference type="HOGENOM" id="CLU_048373_2_0_1"/>
<organism evidence="6 7">
    <name type="scientific">Emiliania huxleyi (strain CCMP1516)</name>
    <dbReference type="NCBI Taxonomy" id="280463"/>
    <lineage>
        <taxon>Eukaryota</taxon>
        <taxon>Haptista</taxon>
        <taxon>Haptophyta</taxon>
        <taxon>Prymnesiophyceae</taxon>
        <taxon>Isochrysidales</taxon>
        <taxon>Noelaerhabdaceae</taxon>
        <taxon>Emiliania</taxon>
    </lineage>
</organism>
<name>A0A0D3KT66_EMIH1</name>
<dbReference type="Pfam" id="PF04427">
    <property type="entry name" value="Brix"/>
    <property type="match status" value="1"/>
</dbReference>
<evidence type="ECO:0000259" key="5">
    <source>
        <dbReference type="PROSITE" id="PS50833"/>
    </source>
</evidence>
<dbReference type="PANTHER" id="PTHR13634">
    <property type="entry name" value="RIBOSOME BIOGENESIS PROTEIN BRIX"/>
    <property type="match status" value="1"/>
</dbReference>
<dbReference type="SMART" id="SM00879">
    <property type="entry name" value="Brix"/>
    <property type="match status" value="1"/>
</dbReference>
<evidence type="ECO:0000256" key="1">
    <source>
        <dbReference type="ARBA" id="ARBA00004604"/>
    </source>
</evidence>
<dbReference type="STRING" id="2903.R1FTG9"/>
<keyword evidence="4" id="KW-0539">Nucleus</keyword>
<keyword evidence="3" id="KW-0690">Ribosome biogenesis</keyword>
<dbReference type="PANTHER" id="PTHR13634:SF0">
    <property type="entry name" value="RIBOSOME BIOGENESIS PROTEIN BRX1 HOMOLOG"/>
    <property type="match status" value="1"/>
</dbReference>